<gene>
    <name evidence="2" type="ORF">ENV02_04730</name>
</gene>
<dbReference type="SMART" id="SM00530">
    <property type="entry name" value="HTH_XRE"/>
    <property type="match status" value="1"/>
</dbReference>
<evidence type="ECO:0000313" key="2">
    <source>
        <dbReference type="EMBL" id="HGV67101.1"/>
    </source>
</evidence>
<dbReference type="AlphaFoldDB" id="A0A7J3QGX7"/>
<dbReference type="GO" id="GO:0003677">
    <property type="term" value="F:DNA binding"/>
    <property type="evidence" value="ECO:0007669"/>
    <property type="project" value="InterPro"/>
</dbReference>
<protein>
    <submittedName>
        <fullName evidence="2">TIGR00270 family protein</fullName>
    </submittedName>
</protein>
<accession>A0A7J3QGX7</accession>
<dbReference type="Pfam" id="PF01381">
    <property type="entry name" value="HTH_3"/>
    <property type="match status" value="1"/>
</dbReference>
<dbReference type="Gene3D" id="1.10.260.40">
    <property type="entry name" value="lambda repressor-like DNA-binding domains"/>
    <property type="match status" value="1"/>
</dbReference>
<dbReference type="PROSITE" id="PS50943">
    <property type="entry name" value="HTH_CROC1"/>
    <property type="match status" value="1"/>
</dbReference>
<dbReference type="CDD" id="cd00093">
    <property type="entry name" value="HTH_XRE"/>
    <property type="match status" value="1"/>
</dbReference>
<dbReference type="NCBIfam" id="TIGR00270">
    <property type="entry name" value="multiprotein bridging factor aMBF1"/>
    <property type="match status" value="1"/>
</dbReference>
<dbReference type="InterPro" id="IPR004451">
    <property type="entry name" value="MJ0586"/>
</dbReference>
<dbReference type="InterPro" id="IPR010982">
    <property type="entry name" value="Lambda_DNA-bd_dom_sf"/>
</dbReference>
<dbReference type="InterPro" id="IPR001387">
    <property type="entry name" value="Cro/C1-type_HTH"/>
</dbReference>
<evidence type="ECO:0000259" key="1">
    <source>
        <dbReference type="PROSITE" id="PS50943"/>
    </source>
</evidence>
<organism evidence="2">
    <name type="scientific">Ignisphaera aggregans</name>
    <dbReference type="NCBI Taxonomy" id="334771"/>
    <lineage>
        <taxon>Archaea</taxon>
        <taxon>Thermoproteota</taxon>
        <taxon>Thermoprotei</taxon>
        <taxon>Desulfurococcales</taxon>
        <taxon>Desulfurococcaceae</taxon>
        <taxon>Ignisphaera</taxon>
    </lineage>
</organism>
<sequence>MLALGDLNLQPKEFVYCDICGTSIEKGKERHINLEGTTLTVCSDCFIRLDARNRKKQETQLSFAKPKAVGYIQQTTQSKQQLKSGRETVHPSKSIAQNMELVEDYAERIRKAREKLGWSQAILAERIKVSENIVKRIESGKLRPTIDLARKIEEVLGIKLLMPSIEEELKQQKIQRYVTLGEIVNVRTDEK</sequence>
<comment type="caution">
    <text evidence="2">The sequence shown here is derived from an EMBL/GenBank/DDBJ whole genome shotgun (WGS) entry which is preliminary data.</text>
</comment>
<name>A0A7J3QGX7_9CREN</name>
<reference evidence="2" key="1">
    <citation type="journal article" date="2020" name="mSystems">
        <title>Genome- and Community-Level Interaction Insights into Carbon Utilization and Element Cycling Functions of Hydrothermarchaeota in Hydrothermal Sediment.</title>
        <authorList>
            <person name="Zhou Z."/>
            <person name="Liu Y."/>
            <person name="Xu W."/>
            <person name="Pan J."/>
            <person name="Luo Z.H."/>
            <person name="Li M."/>
        </authorList>
    </citation>
    <scope>NUCLEOTIDE SEQUENCE [LARGE SCALE GENOMIC DNA]</scope>
    <source>
        <strain evidence="2">SpSt-721</strain>
    </source>
</reference>
<feature type="domain" description="HTH cro/C1-type" evidence="1">
    <location>
        <begin position="109"/>
        <end position="165"/>
    </location>
</feature>
<dbReference type="EMBL" id="DTET01000249">
    <property type="protein sequence ID" value="HGV67101.1"/>
    <property type="molecule type" value="Genomic_DNA"/>
</dbReference>
<proteinExistence type="predicted"/>
<dbReference type="SUPFAM" id="SSF47413">
    <property type="entry name" value="lambda repressor-like DNA-binding domains"/>
    <property type="match status" value="1"/>
</dbReference>